<dbReference type="InterPro" id="IPR009057">
    <property type="entry name" value="Homeodomain-like_sf"/>
</dbReference>
<evidence type="ECO:0008006" key="3">
    <source>
        <dbReference type="Google" id="ProtNLM"/>
    </source>
</evidence>
<organism evidence="1 2">
    <name type="scientific">Fusarium zealandicum</name>
    <dbReference type="NCBI Taxonomy" id="1053134"/>
    <lineage>
        <taxon>Eukaryota</taxon>
        <taxon>Fungi</taxon>
        <taxon>Dikarya</taxon>
        <taxon>Ascomycota</taxon>
        <taxon>Pezizomycotina</taxon>
        <taxon>Sordariomycetes</taxon>
        <taxon>Hypocreomycetidae</taxon>
        <taxon>Hypocreales</taxon>
        <taxon>Nectriaceae</taxon>
        <taxon>Fusarium</taxon>
        <taxon>Fusarium staphyleae species complex</taxon>
    </lineage>
</organism>
<evidence type="ECO:0000313" key="2">
    <source>
        <dbReference type="Proteomes" id="UP000635477"/>
    </source>
</evidence>
<gene>
    <name evidence="1" type="ORF">FZEAL_7660</name>
</gene>
<accession>A0A8H4UFF4</accession>
<keyword evidence="2" id="KW-1185">Reference proteome</keyword>
<dbReference type="SUPFAM" id="SSF46689">
    <property type="entry name" value="Homeodomain-like"/>
    <property type="match status" value="1"/>
</dbReference>
<dbReference type="AlphaFoldDB" id="A0A8H4UFF4"/>
<dbReference type="OrthoDB" id="5151590at2759"/>
<name>A0A8H4UFF4_9HYPO</name>
<dbReference type="EMBL" id="JABEYC010000627">
    <property type="protein sequence ID" value="KAF4975571.1"/>
    <property type="molecule type" value="Genomic_DNA"/>
</dbReference>
<dbReference type="Gene3D" id="3.30.420.10">
    <property type="entry name" value="Ribonuclease H-like superfamily/Ribonuclease H"/>
    <property type="match status" value="1"/>
</dbReference>
<sequence>MDPEQLQDTVLELQQHQQELQDFQLHQQEQLLQLHQRLLEFEGKQTEDKSAQQMRELRQLHELCYPETRGRNSTMGYQITRDQRIQIRTLRDANWTYQRIATHLKVTHRQVQYAVSARSTSPLPRSGRPAGLTPDQIQQLVEYVISSKEGRRMIFGKIPDKMGWDCSEYTVRYALRRAGFKKYPAVTRLPINDETQQLRLDFAYKHVNWTIDQWKNVLWSAEKWFAHGKPSRVWVTRKPEEEYDQDCIIEEAPKEQGQLFWGCFSALKGKGPGVSWEYGWGSVGPESYYRRVFPTLSDWLDLHPKTAQFYTPDPAPAHAALATLEEVRGRRMAILKFPPSSTDLNPLSTVWTAMRDSIEKSGKTMDGYAMAENLKKAWDEISEDYLRELVESMPARCQAVIDAKGLHTRF</sequence>
<proteinExistence type="predicted"/>
<reference evidence="1" key="1">
    <citation type="journal article" date="2020" name="BMC Genomics">
        <title>Correction to: Identification and distribution of gene clusters required for synthesis of sphingolipid metabolism inhibitors in diverse species of the filamentous fungus Fusarium.</title>
        <authorList>
            <person name="Kim H.S."/>
            <person name="Lohmar J.M."/>
            <person name="Busman M."/>
            <person name="Brown D.W."/>
            <person name="Naumann T.A."/>
            <person name="Divon H.H."/>
            <person name="Lysoe E."/>
            <person name="Uhlig S."/>
            <person name="Proctor R.H."/>
        </authorList>
    </citation>
    <scope>NUCLEOTIDE SEQUENCE</scope>
    <source>
        <strain evidence="1">NRRL 22465</strain>
    </source>
</reference>
<protein>
    <recommendedName>
        <fullName evidence="3">Transposase</fullName>
    </recommendedName>
</protein>
<evidence type="ECO:0000313" key="1">
    <source>
        <dbReference type="EMBL" id="KAF4975571.1"/>
    </source>
</evidence>
<dbReference type="GO" id="GO:0003676">
    <property type="term" value="F:nucleic acid binding"/>
    <property type="evidence" value="ECO:0007669"/>
    <property type="project" value="InterPro"/>
</dbReference>
<dbReference type="Proteomes" id="UP000635477">
    <property type="component" value="Unassembled WGS sequence"/>
</dbReference>
<dbReference type="InterPro" id="IPR036397">
    <property type="entry name" value="RNaseH_sf"/>
</dbReference>
<reference evidence="1" key="2">
    <citation type="submission" date="2020-05" db="EMBL/GenBank/DDBJ databases">
        <authorList>
            <person name="Kim H.-S."/>
            <person name="Proctor R.H."/>
            <person name="Brown D.W."/>
        </authorList>
    </citation>
    <scope>NUCLEOTIDE SEQUENCE</scope>
    <source>
        <strain evidence="1">NRRL 22465</strain>
    </source>
</reference>
<comment type="caution">
    <text evidence="1">The sequence shown here is derived from an EMBL/GenBank/DDBJ whole genome shotgun (WGS) entry which is preliminary data.</text>
</comment>